<evidence type="ECO:0000256" key="1">
    <source>
        <dbReference type="SAM" id="Phobius"/>
    </source>
</evidence>
<keyword evidence="3" id="KW-1185">Reference proteome</keyword>
<feature type="transmembrane region" description="Helical" evidence="1">
    <location>
        <begin position="67"/>
        <end position="88"/>
    </location>
</feature>
<organism evidence="2 3">
    <name type="scientific">Dibothriocephalus latus</name>
    <name type="common">Fish tapeworm</name>
    <name type="synonym">Diphyllobothrium latum</name>
    <dbReference type="NCBI Taxonomy" id="60516"/>
    <lineage>
        <taxon>Eukaryota</taxon>
        <taxon>Metazoa</taxon>
        <taxon>Spiralia</taxon>
        <taxon>Lophotrochozoa</taxon>
        <taxon>Platyhelminthes</taxon>
        <taxon>Cestoda</taxon>
        <taxon>Eucestoda</taxon>
        <taxon>Diphyllobothriidea</taxon>
        <taxon>Diphyllobothriidae</taxon>
        <taxon>Dibothriocephalus</taxon>
    </lineage>
</organism>
<evidence type="ECO:0000313" key="3">
    <source>
        <dbReference type="Proteomes" id="UP000281553"/>
    </source>
</evidence>
<sequence>MISPRHSLFEVKFTSFVFKITLSFCLPAIFDIFGKQDITQLEMLADSPDLPQQTTGDQTYGSMVRMLAVSSLSIIGLHVTSLLASSIIEREGPTWYFLSASALSLFLAVMIVADPANDHLRARGTRIILIVVIFSVDRFGLREISTTNDKWIHLPLLPDWM</sequence>
<keyword evidence="1" id="KW-1133">Transmembrane helix</keyword>
<reference evidence="2 3" key="1">
    <citation type="submission" date="2018-11" db="EMBL/GenBank/DDBJ databases">
        <authorList>
            <consortium name="Pathogen Informatics"/>
        </authorList>
    </citation>
    <scope>NUCLEOTIDE SEQUENCE [LARGE SCALE GENOMIC DNA]</scope>
</reference>
<keyword evidence="1" id="KW-0812">Transmembrane</keyword>
<evidence type="ECO:0000313" key="2">
    <source>
        <dbReference type="EMBL" id="VDN16369.1"/>
    </source>
</evidence>
<keyword evidence="1" id="KW-0472">Membrane</keyword>
<feature type="transmembrane region" description="Helical" evidence="1">
    <location>
        <begin position="94"/>
        <end position="113"/>
    </location>
</feature>
<protein>
    <submittedName>
        <fullName evidence="2">Uncharacterized protein</fullName>
    </submittedName>
</protein>
<proteinExistence type="predicted"/>
<name>A0A3P7P7K4_DIBLA</name>
<dbReference type="OrthoDB" id="272139at2759"/>
<accession>A0A3P7P7K4</accession>
<dbReference type="Proteomes" id="UP000281553">
    <property type="component" value="Unassembled WGS sequence"/>
</dbReference>
<feature type="transmembrane region" description="Helical" evidence="1">
    <location>
        <begin position="13"/>
        <end position="33"/>
    </location>
</feature>
<dbReference type="AlphaFoldDB" id="A0A3P7P7K4"/>
<dbReference type="EMBL" id="UYRU01065587">
    <property type="protein sequence ID" value="VDN16369.1"/>
    <property type="molecule type" value="Genomic_DNA"/>
</dbReference>
<gene>
    <name evidence="2" type="ORF">DILT_LOCUS12200</name>
</gene>